<evidence type="ECO:0000256" key="10">
    <source>
        <dbReference type="ARBA" id="ARBA00023136"/>
    </source>
</evidence>
<dbReference type="PRINTS" id="PR00385">
    <property type="entry name" value="P450"/>
</dbReference>
<dbReference type="SUPFAM" id="SSF48264">
    <property type="entry name" value="Cytochrome P450"/>
    <property type="match status" value="1"/>
</dbReference>
<dbReference type="GO" id="GO:0016020">
    <property type="term" value="C:membrane"/>
    <property type="evidence" value="ECO:0007669"/>
    <property type="project" value="UniProtKB-SubCell"/>
</dbReference>
<evidence type="ECO:0000313" key="13">
    <source>
        <dbReference type="EMBL" id="RVW86835.1"/>
    </source>
</evidence>
<dbReference type="GO" id="GO:0005506">
    <property type="term" value="F:iron ion binding"/>
    <property type="evidence" value="ECO:0007669"/>
    <property type="project" value="InterPro"/>
</dbReference>
<dbReference type="GO" id="GO:0016705">
    <property type="term" value="F:oxidoreductase activity, acting on paired donors, with incorporation or reduction of molecular oxygen"/>
    <property type="evidence" value="ECO:0007669"/>
    <property type="project" value="InterPro"/>
</dbReference>
<evidence type="ECO:0000256" key="9">
    <source>
        <dbReference type="ARBA" id="ARBA00023033"/>
    </source>
</evidence>
<dbReference type="Pfam" id="PF00067">
    <property type="entry name" value="p450"/>
    <property type="match status" value="1"/>
</dbReference>
<reference evidence="13 14" key="1">
    <citation type="journal article" date="2018" name="PLoS Genet.">
        <title>Population sequencing reveals clonal diversity and ancestral inbreeding in the grapevine cultivar Chardonnay.</title>
        <authorList>
            <person name="Roach M.J."/>
            <person name="Johnson D.L."/>
            <person name="Bohlmann J."/>
            <person name="van Vuuren H.J."/>
            <person name="Jones S.J."/>
            <person name="Pretorius I.S."/>
            <person name="Schmidt S.A."/>
            <person name="Borneman A.R."/>
        </authorList>
    </citation>
    <scope>NUCLEOTIDE SEQUENCE [LARGE SCALE GENOMIC DNA]</scope>
    <source>
        <strain evidence="14">cv. Chardonnay</strain>
        <tissue evidence="13">Leaf</tissue>
    </source>
</reference>
<keyword evidence="8 11" id="KW-0408">Iron</keyword>
<gene>
    <name evidence="13" type="primary">CYP82C4_14</name>
    <name evidence="13" type="ORF">CK203_036087</name>
</gene>
<comment type="caution">
    <text evidence="13">The sequence shown here is derived from an EMBL/GenBank/DDBJ whole genome shotgun (WGS) entry which is preliminary data.</text>
</comment>
<comment type="subcellular location">
    <subcellularLocation>
        <location evidence="1">Membrane</location>
        <topology evidence="1">Single-pass membrane protein</topology>
    </subcellularLocation>
</comment>
<dbReference type="PANTHER" id="PTHR47947">
    <property type="entry name" value="CYTOCHROME P450 82C3-RELATED"/>
    <property type="match status" value="1"/>
</dbReference>
<evidence type="ECO:0000256" key="1">
    <source>
        <dbReference type="ARBA" id="ARBA00004167"/>
    </source>
</evidence>
<dbReference type="PRINTS" id="PR00463">
    <property type="entry name" value="EP450I"/>
</dbReference>
<keyword evidence="7 12" id="KW-0560">Oxidoreductase</keyword>
<dbReference type="Gramene" id="Vitis04g01969.t01">
    <property type="protein sequence ID" value="Vitis04g01969.t01.CDS"/>
    <property type="gene ID" value="Vitis04g01969"/>
</dbReference>
<evidence type="ECO:0000256" key="4">
    <source>
        <dbReference type="ARBA" id="ARBA00022692"/>
    </source>
</evidence>
<sequence>MDLLTQLLAFAGLFLGLLFWYNRWIVRTLTHNSKGISAPKPPGAWPIIGHLHLLSGQVPIFRTLGAMADKHGPVFMIQLGMHPAVVVSSHEAVKECFTTNDKVFASRPRSSVSKLLGYNYAMFGSAPYGLFWREMRKLSVVEILSARRLNELKDVRISELDACIKDLYSLGKDNNWISPIKVVMSEWFEHLTFNFALRMIAGKRYFDNAVHGNEEARGAIITIKKYLSLSGAFVPSDVFPFLERLDLQGYLGSMKHVTEELDCLVGSWVEEHVMRLKSEPGCRHDFIDVLLSTVQDTSMFGHTRETVIKATIVNLIVGGSDSTSITSTWILSALLNNREAMKHAQEELDLKVGRSRWVEESDIQKLDYLRAIIKESLRLYPAAPLLVPHEATQDCHVCGYHIPKGTRLFVNAWKLHRDPRVWSNPEEFEPERFLGSHANLDVFGHQFELIPFGSGRRACPGINMALQMLHLTFARLLQGFDMATPSNAPVDMTEGISFTMPKLTPLRVMLTPRLPSHLY</sequence>
<keyword evidence="3 11" id="KW-0349">Heme</keyword>
<comment type="cofactor">
    <cofactor evidence="11">
        <name>heme</name>
        <dbReference type="ChEBI" id="CHEBI:30413"/>
    </cofactor>
</comment>
<keyword evidence="6" id="KW-1133">Transmembrane helix</keyword>
<keyword evidence="9 12" id="KW-0503">Monooxygenase</keyword>
<evidence type="ECO:0000256" key="11">
    <source>
        <dbReference type="PIRSR" id="PIRSR602401-1"/>
    </source>
</evidence>
<evidence type="ECO:0000256" key="5">
    <source>
        <dbReference type="ARBA" id="ARBA00022723"/>
    </source>
</evidence>
<dbReference type="Proteomes" id="UP000288805">
    <property type="component" value="Unassembled WGS sequence"/>
</dbReference>
<organism evidence="13 14">
    <name type="scientific">Vitis vinifera</name>
    <name type="common">Grape</name>
    <dbReference type="NCBI Taxonomy" id="29760"/>
    <lineage>
        <taxon>Eukaryota</taxon>
        <taxon>Viridiplantae</taxon>
        <taxon>Streptophyta</taxon>
        <taxon>Embryophyta</taxon>
        <taxon>Tracheophyta</taxon>
        <taxon>Spermatophyta</taxon>
        <taxon>Magnoliopsida</taxon>
        <taxon>eudicotyledons</taxon>
        <taxon>Gunneridae</taxon>
        <taxon>Pentapetalae</taxon>
        <taxon>rosids</taxon>
        <taxon>Vitales</taxon>
        <taxon>Vitaceae</taxon>
        <taxon>Viteae</taxon>
        <taxon>Vitis</taxon>
    </lineage>
</organism>
<dbReference type="CDD" id="cd20654">
    <property type="entry name" value="CYP82"/>
    <property type="match status" value="1"/>
</dbReference>
<dbReference type="InterPro" id="IPR017972">
    <property type="entry name" value="Cyt_P450_CS"/>
</dbReference>
<dbReference type="AlphaFoldDB" id="A0A438HQW4"/>
<dbReference type="EMBL" id="QGNW01000189">
    <property type="protein sequence ID" value="RVW86835.1"/>
    <property type="molecule type" value="Genomic_DNA"/>
</dbReference>
<dbReference type="PROSITE" id="PS00086">
    <property type="entry name" value="CYTOCHROME_P450"/>
    <property type="match status" value="1"/>
</dbReference>
<dbReference type="OrthoDB" id="1055148at2759"/>
<evidence type="ECO:0000256" key="12">
    <source>
        <dbReference type="RuleBase" id="RU000461"/>
    </source>
</evidence>
<evidence type="ECO:0000256" key="6">
    <source>
        <dbReference type="ARBA" id="ARBA00022989"/>
    </source>
</evidence>
<feature type="binding site" description="axial binding residue" evidence="11">
    <location>
        <position position="459"/>
    </location>
    <ligand>
        <name>heme</name>
        <dbReference type="ChEBI" id="CHEBI:30413"/>
    </ligand>
    <ligandPart>
        <name>Fe</name>
        <dbReference type="ChEBI" id="CHEBI:18248"/>
    </ligandPart>
</feature>
<evidence type="ECO:0000256" key="7">
    <source>
        <dbReference type="ARBA" id="ARBA00023002"/>
    </source>
</evidence>
<dbReference type="Gene3D" id="1.10.630.10">
    <property type="entry name" value="Cytochrome P450"/>
    <property type="match status" value="1"/>
</dbReference>
<evidence type="ECO:0000256" key="8">
    <source>
        <dbReference type="ARBA" id="ARBA00023004"/>
    </source>
</evidence>
<dbReference type="InterPro" id="IPR036396">
    <property type="entry name" value="Cyt_P450_sf"/>
</dbReference>
<dbReference type="InterPro" id="IPR001128">
    <property type="entry name" value="Cyt_P450"/>
</dbReference>
<evidence type="ECO:0000256" key="3">
    <source>
        <dbReference type="ARBA" id="ARBA00022617"/>
    </source>
</evidence>
<accession>A0A438HQW4</accession>
<dbReference type="InterPro" id="IPR002401">
    <property type="entry name" value="Cyt_P450_E_grp-I"/>
</dbReference>
<dbReference type="GO" id="GO:0004497">
    <property type="term" value="F:monooxygenase activity"/>
    <property type="evidence" value="ECO:0007669"/>
    <property type="project" value="UniProtKB-KW"/>
</dbReference>
<name>A0A438HQW4_VITVI</name>
<keyword evidence="4" id="KW-0812">Transmembrane</keyword>
<dbReference type="InterPro" id="IPR050651">
    <property type="entry name" value="Plant_Cytochrome_P450_Monoox"/>
</dbReference>
<keyword evidence="10" id="KW-0472">Membrane</keyword>
<dbReference type="FunFam" id="1.10.630.10:FF:000026">
    <property type="entry name" value="Cytochrome P450 82C4"/>
    <property type="match status" value="1"/>
</dbReference>
<comment type="similarity">
    <text evidence="2 12">Belongs to the cytochrome P450 family.</text>
</comment>
<evidence type="ECO:0000313" key="14">
    <source>
        <dbReference type="Proteomes" id="UP000288805"/>
    </source>
</evidence>
<keyword evidence="5 11" id="KW-0479">Metal-binding</keyword>
<proteinExistence type="inferred from homology"/>
<evidence type="ECO:0000256" key="2">
    <source>
        <dbReference type="ARBA" id="ARBA00010617"/>
    </source>
</evidence>
<dbReference type="PANTHER" id="PTHR47947:SF1">
    <property type="entry name" value="CYTOCHROME P450 82E3"/>
    <property type="match status" value="1"/>
</dbReference>
<protein>
    <submittedName>
        <fullName evidence="13">Cytochrome P450 82C4</fullName>
    </submittedName>
</protein>
<dbReference type="GO" id="GO:0020037">
    <property type="term" value="F:heme binding"/>
    <property type="evidence" value="ECO:0007669"/>
    <property type="project" value="InterPro"/>
</dbReference>